<feature type="region of interest" description="Disordered" evidence="1">
    <location>
        <begin position="339"/>
        <end position="412"/>
    </location>
</feature>
<organism evidence="2 3">
    <name type="scientific">Anopheles maculatus</name>
    <dbReference type="NCBI Taxonomy" id="74869"/>
    <lineage>
        <taxon>Eukaryota</taxon>
        <taxon>Metazoa</taxon>
        <taxon>Ecdysozoa</taxon>
        <taxon>Arthropoda</taxon>
        <taxon>Hexapoda</taxon>
        <taxon>Insecta</taxon>
        <taxon>Pterygota</taxon>
        <taxon>Neoptera</taxon>
        <taxon>Endopterygota</taxon>
        <taxon>Diptera</taxon>
        <taxon>Nematocera</taxon>
        <taxon>Culicoidea</taxon>
        <taxon>Culicidae</taxon>
        <taxon>Anophelinae</taxon>
        <taxon>Anopheles</taxon>
        <taxon>Anopheles maculatus group</taxon>
    </lineage>
</organism>
<feature type="region of interest" description="Disordered" evidence="1">
    <location>
        <begin position="430"/>
        <end position="468"/>
    </location>
</feature>
<keyword evidence="3" id="KW-1185">Reference proteome</keyword>
<dbReference type="Proteomes" id="UP000075901">
    <property type="component" value="Unassembled WGS sequence"/>
</dbReference>
<feature type="compositionally biased region" description="Basic and acidic residues" evidence="1">
    <location>
        <begin position="374"/>
        <end position="409"/>
    </location>
</feature>
<feature type="compositionally biased region" description="Polar residues" evidence="1">
    <location>
        <begin position="294"/>
        <end position="320"/>
    </location>
</feature>
<proteinExistence type="predicted"/>
<protein>
    <submittedName>
        <fullName evidence="2">Uncharacterized protein</fullName>
    </submittedName>
</protein>
<evidence type="ECO:0000313" key="3">
    <source>
        <dbReference type="Proteomes" id="UP000075901"/>
    </source>
</evidence>
<feature type="region of interest" description="Disordered" evidence="1">
    <location>
        <begin position="246"/>
        <end position="323"/>
    </location>
</feature>
<evidence type="ECO:0000313" key="2">
    <source>
        <dbReference type="EnsemblMetazoa" id="AMAM003030-PA"/>
    </source>
</evidence>
<feature type="compositionally biased region" description="Low complexity" evidence="1">
    <location>
        <begin position="142"/>
        <end position="153"/>
    </location>
</feature>
<evidence type="ECO:0000256" key="1">
    <source>
        <dbReference type="SAM" id="MobiDB-lite"/>
    </source>
</evidence>
<feature type="compositionally biased region" description="Polar residues" evidence="1">
    <location>
        <begin position="220"/>
        <end position="229"/>
    </location>
</feature>
<feature type="compositionally biased region" description="Basic residues" evidence="1">
    <location>
        <begin position="264"/>
        <end position="275"/>
    </location>
</feature>
<dbReference type="AlphaFoldDB" id="A0A182SAQ6"/>
<dbReference type="VEuPathDB" id="VectorBase:AMAM003030"/>
<feature type="compositionally biased region" description="Polar residues" evidence="1">
    <location>
        <begin position="72"/>
        <end position="107"/>
    </location>
</feature>
<reference evidence="2" key="2">
    <citation type="submission" date="2020-05" db="UniProtKB">
        <authorList>
            <consortium name="EnsemblMetazoa"/>
        </authorList>
    </citation>
    <scope>IDENTIFICATION</scope>
    <source>
        <strain evidence="2">maculatus3</strain>
    </source>
</reference>
<sequence length="517" mass="58360">MAPMSCSGGRSCGFMGDIAMPNVNYETEWQRQRLNKSLEQDIVKLKQEVYLEGLQVEEEGMTDMIRKKTKQRASTPLSGMTSTTGGQYGRSSTGTSYESENSITDSSGEPPVRATIIDNRDNIIVRREPEVAGERVTEKKTATPNKKNATGAARNIDHNRIQSDTKDIVIDSISDNIISNNHASRKIVTSALLTKTPSTTMASVVAVGGDSTEAEASRQRAGSSVSTVIGTPAEELMKRQYLSNEQNGQLTSGNGEQAAGQAPTRRRHRRRRRQQQHSSSQHPKLQDAVERITDNGNPTTKPTSGQSSANHRPTNKNSYHSRLERLRVELGTVTYSVRDRNLRSSHQHQQQDEQDEPVERRSQNRTPKKKRRRTGGDSKRKYTQEDVIANDHGKHGNDDGNNNEQRENMPDDMANFGARSEWVDNGYDKQQQSYHPRAHHQQQQQQHRHRPEHHVYEQPSQKHSTRTAVQDEGDNAMNLHFRPDHKAPAAEAQDPPQPYLPVEDEVERYVRLCFIRI</sequence>
<accession>A0A182SAQ6</accession>
<feature type="region of interest" description="Disordered" evidence="1">
    <location>
        <begin position="213"/>
        <end position="232"/>
    </location>
</feature>
<feature type="region of interest" description="Disordered" evidence="1">
    <location>
        <begin position="67"/>
        <end position="113"/>
    </location>
</feature>
<feature type="compositionally biased region" description="Polar residues" evidence="1">
    <location>
        <begin position="458"/>
        <end position="468"/>
    </location>
</feature>
<feature type="compositionally biased region" description="Basic residues" evidence="1">
    <location>
        <begin position="436"/>
        <end position="452"/>
    </location>
</feature>
<feature type="region of interest" description="Disordered" evidence="1">
    <location>
        <begin position="130"/>
        <end position="159"/>
    </location>
</feature>
<feature type="compositionally biased region" description="Polar residues" evidence="1">
    <location>
        <begin position="246"/>
        <end position="255"/>
    </location>
</feature>
<dbReference type="EnsemblMetazoa" id="AMAM003030-RA">
    <property type="protein sequence ID" value="AMAM003030-PA"/>
    <property type="gene ID" value="AMAM003030"/>
</dbReference>
<feature type="compositionally biased region" description="Basic and acidic residues" evidence="1">
    <location>
        <begin position="130"/>
        <end position="141"/>
    </location>
</feature>
<reference evidence="3" key="1">
    <citation type="submission" date="2013-09" db="EMBL/GenBank/DDBJ databases">
        <title>The Genome Sequence of Anopheles maculatus species B.</title>
        <authorList>
            <consortium name="The Broad Institute Genomics Platform"/>
            <person name="Neafsey D.E."/>
            <person name="Besansky N."/>
            <person name="Howell P."/>
            <person name="Walton C."/>
            <person name="Young S.K."/>
            <person name="Zeng Q."/>
            <person name="Gargeya S."/>
            <person name="Fitzgerald M."/>
            <person name="Haas B."/>
            <person name="Abouelleil A."/>
            <person name="Allen A.W."/>
            <person name="Alvarado L."/>
            <person name="Arachchi H.M."/>
            <person name="Berlin A.M."/>
            <person name="Chapman S.B."/>
            <person name="Gainer-Dewar J."/>
            <person name="Goldberg J."/>
            <person name="Griggs A."/>
            <person name="Gujja S."/>
            <person name="Hansen M."/>
            <person name="Howarth C."/>
            <person name="Imamovic A."/>
            <person name="Ireland A."/>
            <person name="Larimer J."/>
            <person name="McCowan C."/>
            <person name="Murphy C."/>
            <person name="Pearson M."/>
            <person name="Poon T.W."/>
            <person name="Priest M."/>
            <person name="Roberts A."/>
            <person name="Saif S."/>
            <person name="Shea T."/>
            <person name="Sisk P."/>
            <person name="Sykes S."/>
            <person name="Wortman J."/>
            <person name="Nusbaum C."/>
            <person name="Birren B."/>
        </authorList>
    </citation>
    <scope>NUCLEOTIDE SEQUENCE [LARGE SCALE GENOMIC DNA]</scope>
    <source>
        <strain evidence="3">maculatus3</strain>
    </source>
</reference>
<feature type="compositionally biased region" description="Basic and acidic residues" evidence="1">
    <location>
        <begin position="284"/>
        <end position="293"/>
    </location>
</feature>
<name>A0A182SAQ6_9DIPT</name>